<protein>
    <submittedName>
        <fullName evidence="5">Type II/IV secretion system ATPase TadZ/CpaE, associated with Flp pilus assembly</fullName>
    </submittedName>
</protein>
<dbReference type="AlphaFoldDB" id="A0A1C3JXX1"/>
<evidence type="ECO:0000259" key="4">
    <source>
        <dbReference type="PROSITE" id="PS50110"/>
    </source>
</evidence>
<dbReference type="GO" id="GO:0005829">
    <property type="term" value="C:cytosol"/>
    <property type="evidence" value="ECO:0007669"/>
    <property type="project" value="TreeGrafter"/>
</dbReference>
<keyword evidence="7" id="KW-1185">Reference proteome</keyword>
<dbReference type="InterPro" id="IPR050625">
    <property type="entry name" value="ParA/MinD_ATPase"/>
</dbReference>
<keyword evidence="3" id="KW-0597">Phosphoprotein</keyword>
<sequence length="426" mass="44296">MTMSTYNSGNAPSSRDDLPANGPAVFAAAADLAVIGGQLERLQRPAAVLQAGGPTEAAAWCAANGEAAVILVDITGQAHPIAALLALASQAGPACRLIALGDRQDVDLYRQLLQAGIFDYLVKPPRLDVLGDALARADQDEPLAQGGNARAGRSAAFVGTGGGLGVSTLTATLGQWLAHTRQTPTVLVDFDRRKGDLPLLLGLEADTGLASLLAAPGIDPRLLQRTLLAAAQQPGQAPSRLHLLAQRPGPETPIDPERALELGGALCQWFSLSLWDLPSHRPAGADDVLAHADIRVVLTEMTVQGARNAHRLLAELGQSNPNQRLLLVASAARLAQAPTLPAAQFEDFVGHAIDHHLPHAGQALAASLLQGPLDTRQSPAYAQAAVQLGGRILGLPDIASRGTTGVAQRLRAWINRRPANAGAARA</sequence>
<evidence type="ECO:0000256" key="3">
    <source>
        <dbReference type="PROSITE-ProRule" id="PRU00169"/>
    </source>
</evidence>
<dbReference type="GO" id="GO:0000160">
    <property type="term" value="P:phosphorelay signal transduction system"/>
    <property type="evidence" value="ECO:0007669"/>
    <property type="project" value="InterPro"/>
</dbReference>
<keyword evidence="2" id="KW-0067">ATP-binding</keyword>
<dbReference type="PANTHER" id="PTHR43384">
    <property type="entry name" value="SEPTUM SITE-DETERMINING PROTEIN MIND HOMOLOG, CHLOROPLASTIC-RELATED"/>
    <property type="match status" value="1"/>
</dbReference>
<dbReference type="GO" id="GO:0016887">
    <property type="term" value="F:ATP hydrolysis activity"/>
    <property type="evidence" value="ECO:0007669"/>
    <property type="project" value="TreeGrafter"/>
</dbReference>
<dbReference type="STRING" id="1851544.ODI_02667"/>
<evidence type="ECO:0000313" key="7">
    <source>
        <dbReference type="Proteomes" id="UP000078558"/>
    </source>
</evidence>
<dbReference type="EMBL" id="FLRC01000004">
    <property type="protein sequence ID" value="SBT23978.1"/>
    <property type="molecule type" value="Genomic_DNA"/>
</dbReference>
<dbReference type="KEGG" id="odi:ODI_R0772"/>
<dbReference type="Gene3D" id="3.40.50.2300">
    <property type="match status" value="1"/>
</dbReference>
<dbReference type="Proteomes" id="UP000078558">
    <property type="component" value="Chromosome I"/>
</dbReference>
<gene>
    <name evidence="5" type="ORF">ODI_02667</name>
    <name evidence="6" type="ORF">ODI_R0772</name>
</gene>
<dbReference type="InterPro" id="IPR027417">
    <property type="entry name" value="P-loop_NTPase"/>
</dbReference>
<proteinExistence type="predicted"/>
<evidence type="ECO:0000313" key="5">
    <source>
        <dbReference type="EMBL" id="SBT23978.1"/>
    </source>
</evidence>
<dbReference type="PROSITE" id="PS50110">
    <property type="entry name" value="RESPONSE_REGULATORY"/>
    <property type="match status" value="1"/>
</dbReference>
<evidence type="ECO:0000313" key="6">
    <source>
        <dbReference type="EMBL" id="SOE47323.1"/>
    </source>
</evidence>
<dbReference type="EMBL" id="LT907988">
    <property type="protein sequence ID" value="SOE47323.1"/>
    <property type="molecule type" value="Genomic_DNA"/>
</dbReference>
<dbReference type="PANTHER" id="PTHR43384:SF6">
    <property type="entry name" value="SEPTUM SITE-DETERMINING PROTEIN MIND HOMOLOG, CHLOROPLASTIC"/>
    <property type="match status" value="1"/>
</dbReference>
<dbReference type="GO" id="GO:0051782">
    <property type="term" value="P:negative regulation of cell division"/>
    <property type="evidence" value="ECO:0007669"/>
    <property type="project" value="TreeGrafter"/>
</dbReference>
<accession>A0A1C3JXX1</accession>
<dbReference type="SUPFAM" id="SSF52172">
    <property type="entry name" value="CheY-like"/>
    <property type="match status" value="1"/>
</dbReference>
<evidence type="ECO:0000256" key="1">
    <source>
        <dbReference type="ARBA" id="ARBA00022741"/>
    </source>
</evidence>
<dbReference type="GO" id="GO:0005524">
    <property type="term" value="F:ATP binding"/>
    <property type="evidence" value="ECO:0007669"/>
    <property type="project" value="UniProtKB-KW"/>
</dbReference>
<feature type="modified residue" description="4-aspartylphosphate" evidence="3">
    <location>
        <position position="73"/>
    </location>
</feature>
<reference evidence="5 7" key="1">
    <citation type="submission" date="2016-06" db="EMBL/GenBank/DDBJ databases">
        <authorList>
            <person name="Kjaerup R.B."/>
            <person name="Dalgaard T.S."/>
            <person name="Juul-Madsen H.R."/>
        </authorList>
    </citation>
    <scope>NUCLEOTIDE SEQUENCE [LARGE SCALE GENOMIC DNA]</scope>
    <source>
        <strain evidence="5">Orrdi1</strain>
    </source>
</reference>
<feature type="domain" description="Response regulatory" evidence="4">
    <location>
        <begin position="21"/>
        <end position="138"/>
    </location>
</feature>
<dbReference type="InterPro" id="IPR001789">
    <property type="entry name" value="Sig_transdc_resp-reg_receiver"/>
</dbReference>
<dbReference type="Gene3D" id="3.40.50.300">
    <property type="entry name" value="P-loop containing nucleotide triphosphate hydrolases"/>
    <property type="match status" value="1"/>
</dbReference>
<dbReference type="GO" id="GO:0009898">
    <property type="term" value="C:cytoplasmic side of plasma membrane"/>
    <property type="evidence" value="ECO:0007669"/>
    <property type="project" value="TreeGrafter"/>
</dbReference>
<dbReference type="SUPFAM" id="SSF52540">
    <property type="entry name" value="P-loop containing nucleoside triphosphate hydrolases"/>
    <property type="match status" value="1"/>
</dbReference>
<keyword evidence="1" id="KW-0547">Nucleotide-binding</keyword>
<name>A0A1C3JXX1_9BURK</name>
<organism evidence="5 7">
    <name type="scientific">Orrella dioscoreae</name>
    <dbReference type="NCBI Taxonomy" id="1851544"/>
    <lineage>
        <taxon>Bacteria</taxon>
        <taxon>Pseudomonadati</taxon>
        <taxon>Pseudomonadota</taxon>
        <taxon>Betaproteobacteria</taxon>
        <taxon>Burkholderiales</taxon>
        <taxon>Alcaligenaceae</taxon>
        <taxon>Orrella</taxon>
    </lineage>
</organism>
<reference evidence="6 7" key="2">
    <citation type="submission" date="2017-08" db="EMBL/GenBank/DDBJ databases">
        <authorList>
            <person name="de Groot N.N."/>
        </authorList>
    </citation>
    <scope>NUCLEOTIDE SEQUENCE [LARGE SCALE GENOMIC DNA]</scope>
    <source>
        <strain evidence="6">Orrdi1</strain>
    </source>
</reference>
<evidence type="ECO:0000256" key="2">
    <source>
        <dbReference type="ARBA" id="ARBA00022840"/>
    </source>
</evidence>
<dbReference type="InterPro" id="IPR011006">
    <property type="entry name" value="CheY-like_superfamily"/>
</dbReference>